<comment type="caution">
    <text evidence="1">The sequence shown here is derived from an EMBL/GenBank/DDBJ whole genome shotgun (WGS) entry which is preliminary data.</text>
</comment>
<dbReference type="AlphaFoldDB" id="W4RW68"/>
<keyword evidence="2" id="KW-1185">Reference proteome</keyword>
<proteinExistence type="predicted"/>
<organism evidence="1 2">
    <name type="scientific">Mesobacillus boroniphilus JCM 21738</name>
    <dbReference type="NCBI Taxonomy" id="1294265"/>
    <lineage>
        <taxon>Bacteria</taxon>
        <taxon>Bacillati</taxon>
        <taxon>Bacillota</taxon>
        <taxon>Bacilli</taxon>
        <taxon>Bacillales</taxon>
        <taxon>Bacillaceae</taxon>
        <taxon>Mesobacillus</taxon>
    </lineage>
</organism>
<gene>
    <name evidence="1" type="ORF">JCM21738_5186</name>
</gene>
<evidence type="ECO:0000313" key="2">
    <source>
        <dbReference type="Proteomes" id="UP000018949"/>
    </source>
</evidence>
<name>W4RW68_9BACI</name>
<accession>W4RW68</accession>
<dbReference type="eggNOG" id="COG3547">
    <property type="taxonomic scope" value="Bacteria"/>
</dbReference>
<reference evidence="1 2" key="1">
    <citation type="submission" date="2013-12" db="EMBL/GenBank/DDBJ databases">
        <title>NBRP : Genome information of microbial organism related human and environment.</title>
        <authorList>
            <person name="Hattori M."/>
            <person name="Oshima K."/>
            <person name="Inaba H."/>
            <person name="Suda W."/>
            <person name="Sakamoto M."/>
            <person name="Iino T."/>
            <person name="Kitahara M."/>
            <person name="Oshida Y."/>
            <person name="Iida T."/>
            <person name="Kudo T."/>
            <person name="Itoh T."/>
            <person name="Ahmed I."/>
            <person name="Ohkuma M."/>
        </authorList>
    </citation>
    <scope>NUCLEOTIDE SEQUENCE [LARGE SCALE GENOMIC DNA]</scope>
    <source>
        <strain evidence="1 2">JCM 21738</strain>
    </source>
</reference>
<evidence type="ECO:0000313" key="1">
    <source>
        <dbReference type="EMBL" id="GAE48108.1"/>
    </source>
</evidence>
<sequence>MVNPIISYQAKKTSLRKVKTDAVDAYHLCVLYYKEEFEPYKKRGLRLLNLRTL</sequence>
<protein>
    <submittedName>
        <fullName evidence="1">Transposase</fullName>
    </submittedName>
</protein>
<dbReference type="EMBL" id="BAUW01000128">
    <property type="protein sequence ID" value="GAE48108.1"/>
    <property type="molecule type" value="Genomic_DNA"/>
</dbReference>
<dbReference type="Proteomes" id="UP000018949">
    <property type="component" value="Unassembled WGS sequence"/>
</dbReference>